<protein>
    <recommendedName>
        <fullName evidence="3">Ankyrin repeat protein</fullName>
    </recommendedName>
</protein>
<dbReference type="Gene3D" id="1.25.40.20">
    <property type="entry name" value="Ankyrin repeat-containing domain"/>
    <property type="match status" value="1"/>
</dbReference>
<dbReference type="SUPFAM" id="SSF48403">
    <property type="entry name" value="Ankyrin repeat"/>
    <property type="match status" value="1"/>
</dbReference>
<dbReference type="EMBL" id="JBBBZM010000101">
    <property type="protein sequence ID" value="KAL0634208.1"/>
    <property type="molecule type" value="Genomic_DNA"/>
</dbReference>
<keyword evidence="2" id="KW-1185">Reference proteome</keyword>
<evidence type="ECO:0000313" key="1">
    <source>
        <dbReference type="EMBL" id="KAL0634208.1"/>
    </source>
</evidence>
<gene>
    <name evidence="1" type="ORF">Q9L58_006884</name>
</gene>
<sequence>MELLHQRGANADEVDLWDFFYDSDDEGPVLFDKILTLFLIHGASFGDHTNASECFSYAAMRGMLEVMKVVLEKCPGIDINTKVHQNSGSRVGTPLQLAISSKRADISEYLVGRGVKMWNMEEKRVAKILG</sequence>
<dbReference type="Proteomes" id="UP001447188">
    <property type="component" value="Unassembled WGS sequence"/>
</dbReference>
<evidence type="ECO:0008006" key="3">
    <source>
        <dbReference type="Google" id="ProtNLM"/>
    </source>
</evidence>
<dbReference type="InterPro" id="IPR036770">
    <property type="entry name" value="Ankyrin_rpt-contain_sf"/>
</dbReference>
<evidence type="ECO:0000313" key="2">
    <source>
        <dbReference type="Proteomes" id="UP001447188"/>
    </source>
</evidence>
<proteinExistence type="predicted"/>
<organism evidence="1 2">
    <name type="scientific">Discina gigas</name>
    <dbReference type="NCBI Taxonomy" id="1032678"/>
    <lineage>
        <taxon>Eukaryota</taxon>
        <taxon>Fungi</taxon>
        <taxon>Dikarya</taxon>
        <taxon>Ascomycota</taxon>
        <taxon>Pezizomycotina</taxon>
        <taxon>Pezizomycetes</taxon>
        <taxon>Pezizales</taxon>
        <taxon>Discinaceae</taxon>
        <taxon>Discina</taxon>
    </lineage>
</organism>
<comment type="caution">
    <text evidence="1">The sequence shown here is derived from an EMBL/GenBank/DDBJ whole genome shotgun (WGS) entry which is preliminary data.</text>
</comment>
<accession>A0ABR3GEH9</accession>
<name>A0ABR3GEH9_9PEZI</name>
<reference evidence="1 2" key="1">
    <citation type="submission" date="2024-02" db="EMBL/GenBank/DDBJ databases">
        <title>Discinaceae phylogenomics.</title>
        <authorList>
            <person name="Dirks A.C."/>
            <person name="James T.Y."/>
        </authorList>
    </citation>
    <scope>NUCLEOTIDE SEQUENCE [LARGE SCALE GENOMIC DNA]</scope>
    <source>
        <strain evidence="1 2">ACD0624</strain>
    </source>
</reference>